<dbReference type="AlphaFoldDB" id="A0A975HIN7"/>
<dbReference type="InterPro" id="IPR004370">
    <property type="entry name" value="4-OT-like_dom"/>
</dbReference>
<dbReference type="EC" id="5.3.2.-" evidence="4"/>
<keyword evidence="2 4" id="KW-0413">Isomerase</keyword>
<organism evidence="6 7">
    <name type="scientific">Rhizorhabdus wittichii</name>
    <dbReference type="NCBI Taxonomy" id="160791"/>
    <lineage>
        <taxon>Bacteria</taxon>
        <taxon>Pseudomonadati</taxon>
        <taxon>Pseudomonadota</taxon>
        <taxon>Alphaproteobacteria</taxon>
        <taxon>Sphingomonadales</taxon>
        <taxon>Sphingomonadaceae</taxon>
        <taxon>Rhizorhabdus</taxon>
    </lineage>
</organism>
<evidence type="ECO:0000259" key="5">
    <source>
        <dbReference type="Pfam" id="PF01361"/>
    </source>
</evidence>
<dbReference type="RefSeq" id="WP_208634573.1">
    <property type="nucleotide sequence ID" value="NZ_CP059320.1"/>
</dbReference>
<evidence type="ECO:0000313" key="7">
    <source>
        <dbReference type="Proteomes" id="UP000664914"/>
    </source>
</evidence>
<dbReference type="Pfam" id="PF01361">
    <property type="entry name" value="Tautomerase"/>
    <property type="match status" value="1"/>
</dbReference>
<evidence type="ECO:0000256" key="4">
    <source>
        <dbReference type="RuleBase" id="RU362032"/>
    </source>
</evidence>
<protein>
    <recommendedName>
        <fullName evidence="4">Tautomerase</fullName>
        <ecNumber evidence="4">5.3.2.-</ecNumber>
    </recommendedName>
</protein>
<geneLocation type="plasmid" evidence="6 7">
    <name>pIBU218</name>
</geneLocation>
<dbReference type="InterPro" id="IPR014347">
    <property type="entry name" value="Tautomerase/MIF_sf"/>
</dbReference>
<dbReference type="Proteomes" id="UP000664914">
    <property type="component" value="Plasmid pIBU218"/>
</dbReference>
<name>A0A975HIN7_9SPHN</name>
<dbReference type="SUPFAM" id="SSF55331">
    <property type="entry name" value="Tautomerase/MIF"/>
    <property type="match status" value="1"/>
</dbReference>
<feature type="active site" description="Proton acceptor; via imino nitrogen" evidence="3">
    <location>
        <position position="2"/>
    </location>
</feature>
<comment type="similarity">
    <text evidence="1 4">Belongs to the 4-oxalocrotonate tautomerase family.</text>
</comment>
<accession>A0A975HIN7</accession>
<gene>
    <name evidence="6" type="ORF">HRJ34_27780</name>
</gene>
<dbReference type="GO" id="GO:0016853">
    <property type="term" value="F:isomerase activity"/>
    <property type="evidence" value="ECO:0007669"/>
    <property type="project" value="UniProtKB-UniRule"/>
</dbReference>
<reference evidence="6" key="1">
    <citation type="submission" date="2020-07" db="EMBL/GenBank/DDBJ databases">
        <authorList>
            <person name="Camacho E."/>
        </authorList>
    </citation>
    <scope>NUCLEOTIDE SEQUENCE</scope>
    <source>
        <strain evidence="6">MPO218</strain>
        <plasmid evidence="6">pIBU218</plasmid>
    </source>
</reference>
<evidence type="ECO:0000313" key="6">
    <source>
        <dbReference type="EMBL" id="QTH24869.1"/>
    </source>
</evidence>
<keyword evidence="6" id="KW-0614">Plasmid</keyword>
<dbReference type="PANTHER" id="PTHR35530">
    <property type="entry name" value="TAUTOMERASE-RELATED"/>
    <property type="match status" value="1"/>
</dbReference>
<dbReference type="InterPro" id="IPR018191">
    <property type="entry name" value="4-OT"/>
</dbReference>
<proteinExistence type="inferred from homology"/>
<reference evidence="6" key="2">
    <citation type="submission" date="2021-04" db="EMBL/GenBank/DDBJ databases">
        <title>Isolation and genomic analysis of the ibuprofen-degrading bacterium Sphingomonas strain MPO218.</title>
        <authorList>
            <person name="Aulestia M."/>
            <person name="Flores A."/>
            <person name="Mangas E.L."/>
            <person name="Perez-Pulido A.J."/>
            <person name="Santero E."/>
            <person name="Camacho E.M."/>
        </authorList>
    </citation>
    <scope>NUCLEOTIDE SEQUENCE</scope>
    <source>
        <strain evidence="6">MPO218</strain>
        <plasmid evidence="6">pIBU218</plasmid>
    </source>
</reference>
<evidence type="ECO:0000256" key="2">
    <source>
        <dbReference type="ARBA" id="ARBA00023235"/>
    </source>
</evidence>
<evidence type="ECO:0000256" key="1">
    <source>
        <dbReference type="ARBA" id="ARBA00006723"/>
    </source>
</evidence>
<feature type="domain" description="4-oxalocrotonate tautomerase-like" evidence="5">
    <location>
        <begin position="2"/>
        <end position="61"/>
    </location>
</feature>
<evidence type="ECO:0000256" key="3">
    <source>
        <dbReference type="PIRSR" id="PIRSR618191-1"/>
    </source>
</evidence>
<sequence length="70" mass="7559">MPIMEVTLVEGRTTEKKEAFILALTDAAEQSLGVPRESIRVILREIPDANFAVAGVTFAARKTNTLKAAS</sequence>
<dbReference type="PANTHER" id="PTHR35530:SF1">
    <property type="entry name" value="2-HYDROXYMUCONATE TAUTOMERASE"/>
    <property type="match status" value="1"/>
</dbReference>
<dbReference type="Gene3D" id="3.30.429.10">
    <property type="entry name" value="Macrophage Migration Inhibitory Factor"/>
    <property type="match status" value="1"/>
</dbReference>
<dbReference type="NCBIfam" id="TIGR00013">
    <property type="entry name" value="taut"/>
    <property type="match status" value="1"/>
</dbReference>
<dbReference type="EMBL" id="CP059320">
    <property type="protein sequence ID" value="QTH24869.1"/>
    <property type="molecule type" value="Genomic_DNA"/>
</dbReference>